<reference evidence="1 2" key="1">
    <citation type="journal article" date="2015" name="Genome Announc.">
        <title>Draft Genome Sequence of Mycobacterium obuense Strain UC1, Isolated from Patient Sputum.</title>
        <authorList>
            <person name="Greninger A.L."/>
            <person name="Cunningham G."/>
            <person name="Hsu E.D."/>
            <person name="Yu J.M."/>
            <person name="Chiu C.Y."/>
            <person name="Miller S."/>
        </authorList>
    </citation>
    <scope>NUCLEOTIDE SEQUENCE [LARGE SCALE GENOMIC DNA]</scope>
    <source>
        <strain evidence="1 2">UC1</strain>
    </source>
</reference>
<organism evidence="1 2">
    <name type="scientific">Mycolicibacterium obuense</name>
    <dbReference type="NCBI Taxonomy" id="1807"/>
    <lineage>
        <taxon>Bacteria</taxon>
        <taxon>Bacillati</taxon>
        <taxon>Actinomycetota</taxon>
        <taxon>Actinomycetes</taxon>
        <taxon>Mycobacteriales</taxon>
        <taxon>Mycobacteriaceae</taxon>
        <taxon>Mycolicibacterium</taxon>
    </lineage>
</organism>
<dbReference type="Gene3D" id="3.40.50.300">
    <property type="entry name" value="P-loop containing nucleotide triphosphate hydrolases"/>
    <property type="match status" value="1"/>
</dbReference>
<evidence type="ECO:0000313" key="1">
    <source>
        <dbReference type="EMBL" id="KKF03531.1"/>
    </source>
</evidence>
<dbReference type="Proteomes" id="UP000034150">
    <property type="component" value="Unassembled WGS sequence"/>
</dbReference>
<keyword evidence="2" id="KW-1185">Reference proteome</keyword>
<evidence type="ECO:0000313" key="2">
    <source>
        <dbReference type="Proteomes" id="UP000034150"/>
    </source>
</evidence>
<dbReference type="NCBIfam" id="NF005115">
    <property type="entry name" value="PRK06547.1"/>
    <property type="match status" value="1"/>
</dbReference>
<proteinExistence type="predicted"/>
<accession>A0A0M2K986</accession>
<name>A0A0M2K986_9MYCO</name>
<dbReference type="PATRIC" id="fig|1807.13.peg.1725"/>
<dbReference type="AlphaFoldDB" id="A0A0M2K986"/>
<dbReference type="CDD" id="cd02019">
    <property type="entry name" value="NK"/>
    <property type="match status" value="1"/>
</dbReference>
<dbReference type="EMBL" id="LAUZ02000014">
    <property type="protein sequence ID" value="KKF03531.1"/>
    <property type="molecule type" value="Genomic_DNA"/>
</dbReference>
<comment type="caution">
    <text evidence="1">The sequence shown here is derived from an EMBL/GenBank/DDBJ whole genome shotgun (WGS) entry which is preliminary data.</text>
</comment>
<dbReference type="SUPFAM" id="SSF52540">
    <property type="entry name" value="P-loop containing nucleoside triphosphate hydrolases"/>
    <property type="match status" value="1"/>
</dbReference>
<gene>
    <name evidence="1" type="ORF">WN67_02885</name>
</gene>
<sequence length="181" mass="19939">MLCAAEAATVVIDGRSGSGKTTLAAQIHQLWSGSTVVALDHVYPGWDGLDWATTHIESALLAPRSRGYGGRWRSWSWPRRAPGVWHDVPAGGRLIVEGVGVLTASSRPLADLAIWVDADDAERKRRALSRRADDYELHWDQWAAHEEHFIRVHRPRRNADLVAVGDAGEFTLVAAVSEYPS</sequence>
<dbReference type="InterPro" id="IPR027417">
    <property type="entry name" value="P-loop_NTPase"/>
</dbReference>
<protein>
    <submittedName>
        <fullName evidence="1">Aminobenzoate synthetase</fullName>
    </submittedName>
</protein>
<dbReference type="OrthoDB" id="3237545at2"/>